<organism evidence="1 2">
    <name type="scientific">Martelella alba</name>
    <dbReference type="NCBI Taxonomy" id="2590451"/>
    <lineage>
        <taxon>Bacteria</taxon>
        <taxon>Pseudomonadati</taxon>
        <taxon>Pseudomonadota</taxon>
        <taxon>Alphaproteobacteria</taxon>
        <taxon>Hyphomicrobiales</taxon>
        <taxon>Aurantimonadaceae</taxon>
        <taxon>Martelella</taxon>
    </lineage>
</organism>
<protein>
    <submittedName>
        <fullName evidence="1">Virulence factor SrfB</fullName>
    </submittedName>
</protein>
<gene>
    <name evidence="1" type="ORF">FCN80_21350</name>
</gene>
<dbReference type="RefSeq" id="WP_136992367.1">
    <property type="nucleotide sequence ID" value="NZ_SZPQ01000043.1"/>
</dbReference>
<dbReference type="Proteomes" id="UP000305202">
    <property type="component" value="Unassembled WGS sequence"/>
</dbReference>
<dbReference type="SUPFAM" id="SSF53067">
    <property type="entry name" value="Actin-like ATPase domain"/>
    <property type="match status" value="1"/>
</dbReference>
<evidence type="ECO:0000313" key="1">
    <source>
        <dbReference type="EMBL" id="TKI03458.1"/>
    </source>
</evidence>
<evidence type="ECO:0000313" key="2">
    <source>
        <dbReference type="Proteomes" id="UP000305202"/>
    </source>
</evidence>
<keyword evidence="2" id="KW-1185">Reference proteome</keyword>
<sequence length="987" mass="110240">MLATLCDYPRTLALIQDSGIQFLDFGLAPASDPDRPARFVRQSVNGPLLYLDYDDATGKHVLTGPPGAQPEIVKPEFGYSLAQSLALLDDIWLPLPFFRCNPPRTFLRGPDNWARVRIKQLNQPDQYGHTHRICLAFDTKTLPEGEGNDRLAPDENDGKSGVGFSLAYLNHELGEFLDETWVDGWLREVFIQRAAERERRNRGEIDLALRTFEYQAHYLNMLRMLGDQLSVPTVRLCAATLQTPAVKIDLILDVGNSHTCGILVEEHAEEADGLKYTAELQLRDLGQPQFLYNELFESRVEFARAAFGKQNFSMESGRDEAFTWPSITRVGREAIRLALARAGTEGATGVCSPRRYLWDEQSYPHGWRFADNAGASPAAAVPLSLLLNDEGDPLFRLSPDDRLPVLDPHYSRSALMTLMLTELLAQAQMQINSAAHRLKMPQSASPRQLRHLILTLPSALPKPEREIFRRRMDDAIALFWKAMGWHPADEDFTPPLREQSRVPVPDVQMEWDEATCGQMVYLYNETRINFAGRADAFFADMARPDKRASDERSAGKTLRIASIDIGGGTTDLAVTEYRLADSGGPQAKISPTLLFREGFKVAGDDILRDVIRFYIMPGVHAALERAGLADPAKLMDRLFGDGGATAARRHIALHLWIPAGRALLEAYEHFDPLDDGALLETTLGELLCAPPATDILEYVAREVRRESPNGDAVFAILQTPLVISLPALHEEFFAQRFAITRHLRALAEVVAIYDCDILLLTGRPARLPGVQALFRQTQPLPVNRILSLDGYHTSHWYPFNVDGRIANPKSTAAVGAMLCLLALNLRLPGFYFNAGDFQPYSTLRYLGMLNDSHLLTAEHTYYADIDLDRPDFVLDPQGEFILRGPIRLGFRQLDNDRWPASPLYTLSIADHDLARNIAGDGALYVKLAIAGGDNRQGPERFVIAQARLADGRRVPAHHLRLALHTLYGDDADADDYWIDSGSLFAHE</sequence>
<comment type="caution">
    <text evidence="1">The sequence shown here is derived from an EMBL/GenBank/DDBJ whole genome shotgun (WGS) entry which is preliminary data.</text>
</comment>
<dbReference type="InterPro" id="IPR009216">
    <property type="entry name" value="Virulence_factor_SrfB"/>
</dbReference>
<dbReference type="Pfam" id="PF07520">
    <property type="entry name" value="SrfB"/>
    <property type="match status" value="1"/>
</dbReference>
<name>A0ABY2SGB1_9HYPH</name>
<dbReference type="InterPro" id="IPR043129">
    <property type="entry name" value="ATPase_NBD"/>
</dbReference>
<dbReference type="EMBL" id="SZPQ01000043">
    <property type="protein sequence ID" value="TKI03458.1"/>
    <property type="molecule type" value="Genomic_DNA"/>
</dbReference>
<proteinExistence type="predicted"/>
<reference evidence="1 2" key="1">
    <citation type="submission" date="2019-04" db="EMBL/GenBank/DDBJ databases">
        <authorList>
            <person name="Li M."/>
            <person name="Gao C."/>
        </authorList>
    </citation>
    <scope>NUCLEOTIDE SEQUENCE [LARGE SCALE GENOMIC DNA]</scope>
    <source>
        <strain evidence="1 2">BGMRC 2031</strain>
    </source>
</reference>
<accession>A0ABY2SGB1</accession>
<dbReference type="PIRSF" id="PIRSF034585">
    <property type="entry name" value="SrfB"/>
    <property type="match status" value="1"/>
</dbReference>